<sequence>MWCTKKTSEDLRQHDLKALIPLKQYSYAQVKVITKSFVERVGKGGFGTELLEVWSTCTMAAKQGLYILT</sequence>
<dbReference type="EMBL" id="LR031573">
    <property type="protein sequence ID" value="VDC87683.1"/>
    <property type="molecule type" value="Genomic_DNA"/>
</dbReference>
<name>A0A3P6AJJ8_BRACM</name>
<proteinExistence type="predicted"/>
<protein>
    <submittedName>
        <fullName evidence="1">Uncharacterized protein</fullName>
    </submittedName>
</protein>
<dbReference type="AlphaFoldDB" id="A0A3P6AJJ8"/>
<evidence type="ECO:0000313" key="1">
    <source>
        <dbReference type="EMBL" id="VDC87683.1"/>
    </source>
</evidence>
<accession>A0A3P6AJJ8</accession>
<reference evidence="1" key="1">
    <citation type="submission" date="2018-11" db="EMBL/GenBank/DDBJ databases">
        <authorList>
            <consortium name="Genoscope - CEA"/>
            <person name="William W."/>
        </authorList>
    </citation>
    <scope>NUCLEOTIDE SEQUENCE</scope>
</reference>
<gene>
    <name evidence="1" type="ORF">BRAA02T06444Z</name>
</gene>
<organism evidence="1">
    <name type="scientific">Brassica campestris</name>
    <name type="common">Field mustard</name>
    <dbReference type="NCBI Taxonomy" id="3711"/>
    <lineage>
        <taxon>Eukaryota</taxon>
        <taxon>Viridiplantae</taxon>
        <taxon>Streptophyta</taxon>
        <taxon>Embryophyta</taxon>
        <taxon>Tracheophyta</taxon>
        <taxon>Spermatophyta</taxon>
        <taxon>Magnoliopsida</taxon>
        <taxon>eudicotyledons</taxon>
        <taxon>Gunneridae</taxon>
        <taxon>Pentapetalae</taxon>
        <taxon>rosids</taxon>
        <taxon>malvids</taxon>
        <taxon>Brassicales</taxon>
        <taxon>Brassicaceae</taxon>
        <taxon>Brassiceae</taxon>
        <taxon>Brassica</taxon>
    </lineage>
</organism>